<dbReference type="STRING" id="1246581.A0A2H9TP75"/>
<evidence type="ECO:0000313" key="3">
    <source>
        <dbReference type="Proteomes" id="UP000240830"/>
    </source>
</evidence>
<keyword evidence="3" id="KW-1185">Reference proteome</keyword>
<reference evidence="2 3" key="1">
    <citation type="submission" date="2016-10" db="EMBL/GenBank/DDBJ databases">
        <title>The genome of Paramicrosporidium saccamoebae is the missing link in understanding Cryptomycota and Microsporidia evolution.</title>
        <authorList>
            <person name="Quandt C.A."/>
            <person name="Beaudet D."/>
            <person name="Corsaro D."/>
            <person name="Michel R."/>
            <person name="Corradi N."/>
            <person name="James T."/>
        </authorList>
    </citation>
    <scope>NUCLEOTIDE SEQUENCE [LARGE SCALE GENOMIC DNA]</scope>
    <source>
        <strain evidence="2 3">KSL3</strain>
    </source>
</reference>
<comment type="caution">
    <text evidence="2">The sequence shown here is derived from an EMBL/GenBank/DDBJ whole genome shotgun (WGS) entry which is preliminary data.</text>
</comment>
<proteinExistence type="predicted"/>
<evidence type="ECO:0000259" key="1">
    <source>
        <dbReference type="Pfam" id="PF11817"/>
    </source>
</evidence>
<gene>
    <name evidence="2" type="ORF">PSACC_00659</name>
</gene>
<evidence type="ECO:0000313" key="2">
    <source>
        <dbReference type="EMBL" id="PJF19534.1"/>
    </source>
</evidence>
<dbReference type="PANTHER" id="PTHR14374">
    <property type="entry name" value="FOIE GRAS"/>
    <property type="match status" value="1"/>
</dbReference>
<dbReference type="EMBL" id="MTSL01000054">
    <property type="protein sequence ID" value="PJF19534.1"/>
    <property type="molecule type" value="Genomic_DNA"/>
</dbReference>
<dbReference type="Pfam" id="PF11817">
    <property type="entry name" value="Foie-gras_1"/>
    <property type="match status" value="1"/>
</dbReference>
<dbReference type="OrthoDB" id="6278596at2759"/>
<sequence length="1000" mass="112154">MEFETYEPEIFAEIKPVVAVTLLGEPNKLVEATKNRLAETNTIYDYQSGSMGTLSSSGTSQVVLSAEWLRQYLFSQPAMLVVFWTQSAIDVDIEAALRRISEECSQQDRLVVVCHRSDQRDVIIRVSQVSSNSVIVLENDSHIAQLQLIVSSNTDRFYKEEIKKLRKGLSAKVDDPVFGMLRTFFKIAYMELFMKDYTAALKSLNTAYSYAVDHYQKLVGSEECAVYLRSVRWTCDAIAFRLAWLLIARGDSVEEYISGHINWFAASHQSELEFCRWKCKIYDAVGKLLRSANKIKGHHHAGYYSYLAAKNAMVLEKLSDIPLDFQYVEGILELLIASYDDYRQSGFNRMTMMVGRLIASQYMLLQNYEQAFQTLSKLRKTFRGEGWRVILGDILLELLNICKNHLNDPKTELECYWEYSTLYPERVMDDFDNCLVDLVHKIGVESSVIDMSMAATSFIKLAARFEGGTSVVGGNVKVRMMLCNMSPLVLSPSAITVRFTNYSIPDLVVSLGNDDVLPGTISELEGNLTPVIYGPLSIESATVDLIDLPIRLFFPASSLSLNDSTAEASWSNVTTNWAFVKKLESFTEYSLSSMITPIRPTINCTIWQTMSMIVGEICPLEISLDNQHPYPVTCTLRFSGNIHNVLIHAEGDSRLSEYVLSVECVPNTVTLSTIYVSRDIADAFALRVDCHSTFSETATIAGLFSLEGVAQAIDLPVPVVHPFEAIVELAPMPTQSALDSAQAGKRLDLVRYLAYISVKGNLPSPLTLHAWRVGLSERNNVPFQGPSEHNDVVFQGLSERNKVVFQGLNGHNAASQGLSAHNVTFQCLWPQDGVPITLKEDESYRFLFELAAPPTVSLDDEMLQPEFSLTWSHQDSARQLTYRHELPQVSLSSRSLFIVPDPSSAYRLGRAGQLVWRIWNMSDALHDVVLKVDAGDDYVYMGAKQSRHQIMPLSVVELIGSIVPLRPGNLRLPTVSLRSSNHSETVMYETLSRPPIFVRP</sequence>
<dbReference type="Proteomes" id="UP000240830">
    <property type="component" value="Unassembled WGS sequence"/>
</dbReference>
<protein>
    <recommendedName>
        <fullName evidence="1">Trafficking protein particle complex subunit 11 domain-containing protein</fullName>
    </recommendedName>
</protein>
<name>A0A2H9TP75_9FUNG</name>
<accession>A0A2H9TP75</accession>
<dbReference type="InterPro" id="IPR021773">
    <property type="entry name" value="TPC11"/>
</dbReference>
<organism evidence="2 3">
    <name type="scientific">Paramicrosporidium saccamoebae</name>
    <dbReference type="NCBI Taxonomy" id="1246581"/>
    <lineage>
        <taxon>Eukaryota</taxon>
        <taxon>Fungi</taxon>
        <taxon>Fungi incertae sedis</taxon>
        <taxon>Cryptomycota</taxon>
        <taxon>Cryptomycota incertae sedis</taxon>
        <taxon>Paramicrosporidium</taxon>
    </lineage>
</organism>
<dbReference type="PANTHER" id="PTHR14374:SF0">
    <property type="entry name" value="TRAFFICKING PROTEIN PARTICLE COMPLEX SUBUNIT 11"/>
    <property type="match status" value="1"/>
</dbReference>
<dbReference type="AlphaFoldDB" id="A0A2H9TP75"/>
<feature type="domain" description="Trafficking protein particle complex subunit 11" evidence="1">
    <location>
        <begin position="326"/>
        <end position="418"/>
    </location>
</feature>